<gene>
    <name evidence="1" type="ORF">O0S08_44385</name>
</gene>
<protein>
    <recommendedName>
        <fullName evidence="3">Lipoprotein</fullName>
    </recommendedName>
</protein>
<dbReference type="Proteomes" id="UP001164459">
    <property type="component" value="Chromosome"/>
</dbReference>
<reference evidence="1" key="1">
    <citation type="submission" date="2022-11" db="EMBL/GenBank/DDBJ databases">
        <title>Minimal conservation of predation-associated metabolite biosynthetic gene clusters underscores biosynthetic potential of Myxococcota including descriptions for ten novel species: Archangium lansinium sp. nov., Myxococcus landrumus sp. nov., Nannocystis bai.</title>
        <authorList>
            <person name="Ahearne A."/>
            <person name="Stevens C."/>
            <person name="Dowd S."/>
        </authorList>
    </citation>
    <scope>NUCLEOTIDE SEQUENCE</scope>
    <source>
        <strain evidence="1">Fl3</strain>
    </source>
</reference>
<name>A0ABY7H2C5_9BACT</name>
<evidence type="ECO:0008006" key="3">
    <source>
        <dbReference type="Google" id="ProtNLM"/>
    </source>
</evidence>
<accession>A0ABY7H2C5</accession>
<dbReference type="PROSITE" id="PS51257">
    <property type="entry name" value="PROKAR_LIPOPROTEIN"/>
    <property type="match status" value="1"/>
</dbReference>
<dbReference type="EMBL" id="CP114040">
    <property type="protein sequence ID" value="WAS93250.1"/>
    <property type="molecule type" value="Genomic_DNA"/>
</dbReference>
<evidence type="ECO:0000313" key="2">
    <source>
        <dbReference type="Proteomes" id="UP001164459"/>
    </source>
</evidence>
<keyword evidence="2" id="KW-1185">Reference proteome</keyword>
<dbReference type="RefSeq" id="WP_269035578.1">
    <property type="nucleotide sequence ID" value="NZ_CP114040.1"/>
</dbReference>
<evidence type="ECO:0000313" key="1">
    <source>
        <dbReference type="EMBL" id="WAS93250.1"/>
    </source>
</evidence>
<organism evidence="1 2">
    <name type="scientific">Nannocystis punicea</name>
    <dbReference type="NCBI Taxonomy" id="2995304"/>
    <lineage>
        <taxon>Bacteria</taxon>
        <taxon>Pseudomonadati</taxon>
        <taxon>Myxococcota</taxon>
        <taxon>Polyangia</taxon>
        <taxon>Nannocystales</taxon>
        <taxon>Nannocystaceae</taxon>
        <taxon>Nannocystis</taxon>
    </lineage>
</organism>
<sequence length="173" mass="18376">MKYLLTIHWRNAALIAAIGSGCAEDGKSSEFAEQFPACAKYMESVSSSDLAACAQELAPACEALATQEECDGFMRLDGGFEPAGVIIQCTWTDHYLVTSLADETCSGTVSSRCLASRWPGEGGPSCNDLEWDNFRDLGDGQVAVTDVACGMLPMDYTPCVSAGRHAACDCAHQ</sequence>
<proteinExistence type="predicted"/>